<feature type="transmembrane region" description="Helical" evidence="2">
    <location>
        <begin position="264"/>
        <end position="285"/>
    </location>
</feature>
<dbReference type="EMBL" id="JAAQRI010000069">
    <property type="protein sequence ID" value="KAF5642457.1"/>
    <property type="molecule type" value="Genomic_DNA"/>
</dbReference>
<protein>
    <submittedName>
        <fullName evidence="3">Pfs domain protein</fullName>
    </submittedName>
</protein>
<evidence type="ECO:0000313" key="4">
    <source>
        <dbReference type="Proteomes" id="UP000530670"/>
    </source>
</evidence>
<reference evidence="3 4" key="1">
    <citation type="submission" date="2020-05" db="EMBL/GenBank/DDBJ databases">
        <title>Identification and distribution of gene clusters putatively required for synthesis of sphingolipid metabolism inhibitors in phylogenetically diverse species of the filamentous fungus Fusarium.</title>
        <authorList>
            <person name="Kim H.-S."/>
            <person name="Busman M."/>
            <person name="Brown D.W."/>
            <person name="Divon H."/>
            <person name="Uhlig S."/>
            <person name="Proctor R.H."/>
        </authorList>
    </citation>
    <scope>NUCLEOTIDE SEQUENCE [LARGE SCALE GENOMIC DNA]</scope>
    <source>
        <strain evidence="3 4">NRRL 66243</strain>
    </source>
</reference>
<feature type="compositionally biased region" description="Basic and acidic residues" evidence="1">
    <location>
        <begin position="388"/>
        <end position="405"/>
    </location>
</feature>
<gene>
    <name evidence="3" type="ORF">FTJAE_3614</name>
</gene>
<dbReference type="OrthoDB" id="3527261at2759"/>
<sequence length="457" mass="51203">MTLINFPALPQWAQTLASILPLSALIEFVDVETSIHVYELRGGSVPYWNWPVSPAGARTLLSETGRDCLLDQPERSSKKLTCIDGFWGNRFPCSAPTTTLLWLESLPKSLDIKNDSPNMMNADKREQILHQIALTQPPTSSGSGLLSICSGFLRKRGPRYLSVSLIGWIFWITLVIISFMGGLYIGGTYLCLMPATGIVLRFTHGTEARTPVIRSANPSYPRLVIAAGTENSREWYAFRGKHPLLTGLFNVSLEQTERLPFRPFFLYLLRLLILSQWAAIVGSSATENWDAYVVSIWTTFCIAASSYGYPIHLAARDWLERDCKVDISKATTVLSGRNALLVALGTINPDKKAEKTQWMDPILAETNDRKNIWSAVIQRTSETPNEQTPEHSSGHSTEDSTRRTPETTNKQTPHSALAQKQSTPPWWERFVEEGVNIGKELDQEYKKNEQKVSAETL</sequence>
<proteinExistence type="predicted"/>
<keyword evidence="2" id="KW-1133">Transmembrane helix</keyword>
<keyword evidence="2" id="KW-0472">Membrane</keyword>
<dbReference type="AlphaFoldDB" id="A0A8H5S1L1"/>
<dbReference type="GeneID" id="59302201"/>
<keyword evidence="4" id="KW-1185">Reference proteome</keyword>
<evidence type="ECO:0000256" key="2">
    <source>
        <dbReference type="SAM" id="Phobius"/>
    </source>
</evidence>
<comment type="caution">
    <text evidence="3">The sequence shown here is derived from an EMBL/GenBank/DDBJ whole genome shotgun (WGS) entry which is preliminary data.</text>
</comment>
<feature type="transmembrane region" description="Helical" evidence="2">
    <location>
        <begin position="160"/>
        <end position="177"/>
    </location>
</feature>
<feature type="compositionally biased region" description="Polar residues" evidence="1">
    <location>
        <begin position="406"/>
        <end position="424"/>
    </location>
</feature>
<dbReference type="Proteomes" id="UP000530670">
    <property type="component" value="Unassembled WGS sequence"/>
</dbReference>
<accession>A0A8H5S1L1</accession>
<evidence type="ECO:0000313" key="3">
    <source>
        <dbReference type="EMBL" id="KAF5642457.1"/>
    </source>
</evidence>
<evidence type="ECO:0000256" key="1">
    <source>
        <dbReference type="SAM" id="MobiDB-lite"/>
    </source>
</evidence>
<feature type="transmembrane region" description="Helical" evidence="2">
    <location>
        <begin position="291"/>
        <end position="311"/>
    </location>
</feature>
<feature type="region of interest" description="Disordered" evidence="1">
    <location>
        <begin position="380"/>
        <end position="427"/>
    </location>
</feature>
<organism evidence="3 4">
    <name type="scientific">Fusarium tjaetaba</name>
    <dbReference type="NCBI Taxonomy" id="1567544"/>
    <lineage>
        <taxon>Eukaryota</taxon>
        <taxon>Fungi</taxon>
        <taxon>Dikarya</taxon>
        <taxon>Ascomycota</taxon>
        <taxon>Pezizomycotina</taxon>
        <taxon>Sordariomycetes</taxon>
        <taxon>Hypocreomycetidae</taxon>
        <taxon>Hypocreales</taxon>
        <taxon>Nectriaceae</taxon>
        <taxon>Fusarium</taxon>
        <taxon>Fusarium fujikuroi species complex</taxon>
    </lineage>
</organism>
<dbReference type="RefSeq" id="XP_037209277.1">
    <property type="nucleotide sequence ID" value="XM_037349931.1"/>
</dbReference>
<name>A0A8H5S1L1_9HYPO</name>
<keyword evidence="2" id="KW-0812">Transmembrane</keyword>